<dbReference type="InterPro" id="IPR000979">
    <property type="entry name" value="Phosphodiesterase_MJ0936/Vps29"/>
</dbReference>
<dbReference type="GO" id="GO:0016787">
    <property type="term" value="F:hydrolase activity"/>
    <property type="evidence" value="ECO:0007669"/>
    <property type="project" value="UniProtKB-UniRule"/>
</dbReference>
<dbReference type="InterPro" id="IPR053193">
    <property type="entry name" value="MetalloPDE_YfcE-like"/>
</dbReference>
<organism evidence="4 5">
    <name type="scientific">Sulfurimonas sediminis</name>
    <dbReference type="NCBI Taxonomy" id="2590020"/>
    <lineage>
        <taxon>Bacteria</taxon>
        <taxon>Pseudomonadati</taxon>
        <taxon>Campylobacterota</taxon>
        <taxon>Epsilonproteobacteria</taxon>
        <taxon>Campylobacterales</taxon>
        <taxon>Sulfurimonadaceae</taxon>
        <taxon>Sulfurimonas</taxon>
    </lineage>
</organism>
<dbReference type="NCBIfam" id="TIGR00040">
    <property type="entry name" value="yfcE"/>
    <property type="match status" value="1"/>
</dbReference>
<dbReference type="Proteomes" id="UP000593719">
    <property type="component" value="Chromosome"/>
</dbReference>
<accession>A0A7M1B1Q4</accession>
<reference evidence="4 5" key="1">
    <citation type="submission" date="2019-06" db="EMBL/GenBank/DDBJ databases">
        <title>Sulfurimonas gotlandica sp. nov., a chemoautotrophic and psychrotolerant epsilonproteobacterium isolated from a pelagic redoxcline, and an emended description of the genus Sulfurimonas.</title>
        <authorList>
            <person name="Wang S."/>
            <person name="Jiang L."/>
            <person name="Shao Z."/>
        </authorList>
    </citation>
    <scope>NUCLEOTIDE SEQUENCE [LARGE SCALE GENOMIC DNA]</scope>
    <source>
        <strain evidence="4 5">S2-6</strain>
    </source>
</reference>
<evidence type="ECO:0000256" key="2">
    <source>
        <dbReference type="RuleBase" id="RU362039"/>
    </source>
</evidence>
<evidence type="ECO:0000313" key="5">
    <source>
        <dbReference type="Proteomes" id="UP000593719"/>
    </source>
</evidence>
<keyword evidence="5" id="KW-1185">Reference proteome</keyword>
<dbReference type="PANTHER" id="PTHR43165:SF1">
    <property type="entry name" value="PHOSPHODIESTERASE MJ0936"/>
    <property type="match status" value="1"/>
</dbReference>
<comment type="cofactor">
    <cofactor evidence="2">
        <name>a divalent metal cation</name>
        <dbReference type="ChEBI" id="CHEBI:60240"/>
    </cofactor>
</comment>
<evidence type="ECO:0000259" key="3">
    <source>
        <dbReference type="Pfam" id="PF12850"/>
    </source>
</evidence>
<comment type="similarity">
    <text evidence="1 2">Belongs to the metallophosphoesterase superfamily. YfcE family.</text>
</comment>
<dbReference type="RefSeq" id="WP_193150950.1">
    <property type="nucleotide sequence ID" value="NZ_CP041235.1"/>
</dbReference>
<dbReference type="GO" id="GO:0046872">
    <property type="term" value="F:metal ion binding"/>
    <property type="evidence" value="ECO:0007669"/>
    <property type="project" value="UniProtKB-KW"/>
</dbReference>
<dbReference type="Pfam" id="PF12850">
    <property type="entry name" value="Metallophos_2"/>
    <property type="match status" value="1"/>
</dbReference>
<dbReference type="EC" id="3.1.4.-" evidence="2"/>
<keyword evidence="2" id="KW-0479">Metal-binding</keyword>
<sequence>MKIGILSDTHKKVKKAKTALDFLVQNGAEFIIHAGDIVEKEVLDLLEACKKKYIAVYGNNDAHLVTYHNKYHLVQEPYYFKLSNTKFKLMHLPFYMSRDAEVVIFGHTHQFEVEFAGGTLFLNPGEVCARNKPISECAMLEVLEEKFIVKYYTQKEKQEQYMLTKTFSYERQKSE</sequence>
<dbReference type="PANTHER" id="PTHR43165">
    <property type="entry name" value="METALLOPHOSPHOESTERASE"/>
    <property type="match status" value="1"/>
</dbReference>
<proteinExistence type="inferred from homology"/>
<dbReference type="Gene3D" id="3.60.21.10">
    <property type="match status" value="1"/>
</dbReference>
<dbReference type="AlphaFoldDB" id="A0A7M1B1Q4"/>
<dbReference type="InterPro" id="IPR024654">
    <property type="entry name" value="Calcineurin-like_PHP_lpxH"/>
</dbReference>
<evidence type="ECO:0000256" key="1">
    <source>
        <dbReference type="ARBA" id="ARBA00008950"/>
    </source>
</evidence>
<dbReference type="SUPFAM" id="SSF56300">
    <property type="entry name" value="Metallo-dependent phosphatases"/>
    <property type="match status" value="1"/>
</dbReference>
<feature type="domain" description="Calcineurin-like phosphoesterase" evidence="3">
    <location>
        <begin position="1"/>
        <end position="142"/>
    </location>
</feature>
<gene>
    <name evidence="4" type="ORF">FJR45_00920</name>
</gene>
<dbReference type="InterPro" id="IPR029052">
    <property type="entry name" value="Metallo-depent_PP-like"/>
</dbReference>
<name>A0A7M1B1Q4_9BACT</name>
<evidence type="ECO:0000313" key="4">
    <source>
        <dbReference type="EMBL" id="QOP42592.1"/>
    </source>
</evidence>
<dbReference type="KEGG" id="ssei:FJR45_00920"/>
<protein>
    <recommendedName>
        <fullName evidence="2">Phosphoesterase</fullName>
        <ecNumber evidence="2">3.1.4.-</ecNumber>
    </recommendedName>
</protein>
<dbReference type="EMBL" id="CP041235">
    <property type="protein sequence ID" value="QOP42592.1"/>
    <property type="molecule type" value="Genomic_DNA"/>
</dbReference>